<dbReference type="PRINTS" id="PR00455">
    <property type="entry name" value="HTHTETR"/>
</dbReference>
<dbReference type="PANTHER" id="PTHR30055:SF187">
    <property type="entry name" value="TRANSCRIPTIONAL REGULATORY PROTEIN"/>
    <property type="match status" value="1"/>
</dbReference>
<reference evidence="5" key="1">
    <citation type="submission" date="2018-05" db="EMBL/GenBank/DDBJ databases">
        <authorList>
            <person name="Deangelis K."/>
            <person name="Huntemann M."/>
            <person name="Clum A."/>
            <person name="Pillay M."/>
            <person name="Palaniappan K."/>
            <person name="Varghese N."/>
            <person name="Mikhailova N."/>
            <person name="Stamatis D."/>
            <person name="Reddy T."/>
            <person name="Daum C."/>
            <person name="Shapiro N."/>
            <person name="Ivanova N."/>
            <person name="Kyrpides N."/>
            <person name="Woyke T."/>
        </authorList>
    </citation>
    <scope>NUCLEOTIDE SEQUENCE [LARGE SCALE GENOMIC DNA]</scope>
    <source>
        <strain evidence="5">GAS496</strain>
    </source>
</reference>
<feature type="domain" description="HTH tetR-type" evidence="3">
    <location>
        <begin position="13"/>
        <end position="73"/>
    </location>
</feature>
<accession>A0A318HE18</accession>
<dbReference type="EMBL" id="QJJU01000018">
    <property type="protein sequence ID" value="PXX05313.1"/>
    <property type="molecule type" value="Genomic_DNA"/>
</dbReference>
<dbReference type="Gene3D" id="1.10.357.10">
    <property type="entry name" value="Tetracycline Repressor, domain 2"/>
    <property type="match status" value="1"/>
</dbReference>
<organism evidence="4 5">
    <name type="scientific">Mycolicibacterium moriokaense</name>
    <dbReference type="NCBI Taxonomy" id="39691"/>
    <lineage>
        <taxon>Bacteria</taxon>
        <taxon>Bacillati</taxon>
        <taxon>Actinomycetota</taxon>
        <taxon>Actinomycetes</taxon>
        <taxon>Mycobacteriales</taxon>
        <taxon>Mycobacteriaceae</taxon>
        <taxon>Mycolicibacterium</taxon>
    </lineage>
</organism>
<keyword evidence="1 2" id="KW-0238">DNA-binding</keyword>
<dbReference type="InterPro" id="IPR023772">
    <property type="entry name" value="DNA-bd_HTH_TetR-type_CS"/>
</dbReference>
<feature type="DNA-binding region" description="H-T-H motif" evidence="2">
    <location>
        <begin position="36"/>
        <end position="55"/>
    </location>
</feature>
<dbReference type="Pfam" id="PF00440">
    <property type="entry name" value="TetR_N"/>
    <property type="match status" value="1"/>
</dbReference>
<sequence length="206" mass="23011">MVAVMVSAPNTETPRRQTILAAALTCFLRTGVTGTTIDAVQRESGASVGSIYHFFGSKEGVAAELYLDTLRDYFDTYLAALQSSRSARAGIQGSVRAHLNWVVTHEDRAKYLFHCQEFEVIEESLPAIARLREDFYHQANVWLAPHVEHGRIKSLSPRLCQALWMGPSVEYARLWLARSGDRFDILDAQTALARAAWDSVRGRAAR</sequence>
<evidence type="ECO:0000256" key="1">
    <source>
        <dbReference type="ARBA" id="ARBA00023125"/>
    </source>
</evidence>
<evidence type="ECO:0000313" key="5">
    <source>
        <dbReference type="Proteomes" id="UP000247781"/>
    </source>
</evidence>
<reference evidence="4 5" key="2">
    <citation type="submission" date="2018-06" db="EMBL/GenBank/DDBJ databases">
        <title>Sequencing of bacterial isolates from soil warming experiment in Harvard Forest, Massachusetts, USA.</title>
        <authorList>
            <person name="Deangelis K.PhD."/>
        </authorList>
    </citation>
    <scope>NUCLEOTIDE SEQUENCE [LARGE SCALE GENOMIC DNA]</scope>
    <source>
        <strain evidence="4 5">GAS496</strain>
    </source>
</reference>
<dbReference type="Proteomes" id="UP000247781">
    <property type="component" value="Unassembled WGS sequence"/>
</dbReference>
<dbReference type="InterPro" id="IPR001647">
    <property type="entry name" value="HTH_TetR"/>
</dbReference>
<name>A0A318HE18_9MYCO</name>
<dbReference type="SUPFAM" id="SSF46689">
    <property type="entry name" value="Homeodomain-like"/>
    <property type="match status" value="1"/>
</dbReference>
<protein>
    <submittedName>
        <fullName evidence="4">TetR family transcriptional regulator</fullName>
    </submittedName>
</protein>
<keyword evidence="5" id="KW-1185">Reference proteome</keyword>
<dbReference type="GO" id="GO:0003700">
    <property type="term" value="F:DNA-binding transcription factor activity"/>
    <property type="evidence" value="ECO:0007669"/>
    <property type="project" value="TreeGrafter"/>
</dbReference>
<dbReference type="InterPro" id="IPR036271">
    <property type="entry name" value="Tet_transcr_reg_TetR-rel_C_sf"/>
</dbReference>
<dbReference type="InterPro" id="IPR050109">
    <property type="entry name" value="HTH-type_TetR-like_transc_reg"/>
</dbReference>
<dbReference type="InterPro" id="IPR009057">
    <property type="entry name" value="Homeodomain-like_sf"/>
</dbReference>
<evidence type="ECO:0000259" key="3">
    <source>
        <dbReference type="PROSITE" id="PS50977"/>
    </source>
</evidence>
<evidence type="ECO:0000256" key="2">
    <source>
        <dbReference type="PROSITE-ProRule" id="PRU00335"/>
    </source>
</evidence>
<evidence type="ECO:0000313" key="4">
    <source>
        <dbReference type="EMBL" id="PXX05313.1"/>
    </source>
</evidence>
<proteinExistence type="predicted"/>
<dbReference type="SUPFAM" id="SSF48498">
    <property type="entry name" value="Tetracyclin repressor-like, C-terminal domain"/>
    <property type="match status" value="1"/>
</dbReference>
<dbReference type="PANTHER" id="PTHR30055">
    <property type="entry name" value="HTH-TYPE TRANSCRIPTIONAL REGULATOR RUTR"/>
    <property type="match status" value="1"/>
</dbReference>
<dbReference type="AlphaFoldDB" id="A0A318HE18"/>
<dbReference type="GO" id="GO:0000976">
    <property type="term" value="F:transcription cis-regulatory region binding"/>
    <property type="evidence" value="ECO:0007669"/>
    <property type="project" value="TreeGrafter"/>
</dbReference>
<gene>
    <name evidence="4" type="ORF">C8E89_11817</name>
</gene>
<comment type="caution">
    <text evidence="4">The sequence shown here is derived from an EMBL/GenBank/DDBJ whole genome shotgun (WGS) entry which is preliminary data.</text>
</comment>
<dbReference type="PROSITE" id="PS50977">
    <property type="entry name" value="HTH_TETR_2"/>
    <property type="match status" value="1"/>
</dbReference>
<dbReference type="PROSITE" id="PS01081">
    <property type="entry name" value="HTH_TETR_1"/>
    <property type="match status" value="1"/>
</dbReference>